<protein>
    <recommendedName>
        <fullName evidence="3">Gustatory receptor</fullName>
    </recommendedName>
</protein>
<comment type="caution">
    <text evidence="1">The sequence shown here is derived from an EMBL/GenBank/DDBJ whole genome shotgun (WGS) entry which is preliminary data.</text>
</comment>
<organism evidence="1 2">
    <name type="scientific">Sarcoptes scabiei</name>
    <name type="common">Itch mite</name>
    <name type="synonym">Acarus scabiei</name>
    <dbReference type="NCBI Taxonomy" id="52283"/>
    <lineage>
        <taxon>Eukaryota</taxon>
        <taxon>Metazoa</taxon>
        <taxon>Ecdysozoa</taxon>
        <taxon>Arthropoda</taxon>
        <taxon>Chelicerata</taxon>
        <taxon>Arachnida</taxon>
        <taxon>Acari</taxon>
        <taxon>Acariformes</taxon>
        <taxon>Sarcoptiformes</taxon>
        <taxon>Astigmata</taxon>
        <taxon>Psoroptidia</taxon>
        <taxon>Sarcoptoidea</taxon>
        <taxon>Sarcoptidae</taxon>
        <taxon>Sarcoptinae</taxon>
        <taxon>Sarcoptes</taxon>
    </lineage>
</organism>
<dbReference type="VEuPathDB" id="VectorBase:SSCA009021"/>
<evidence type="ECO:0008006" key="3">
    <source>
        <dbReference type="Google" id="ProtNLM"/>
    </source>
</evidence>
<dbReference type="EMBL" id="JXLN01016853">
    <property type="protein sequence ID" value="KPM11279.1"/>
    <property type="molecule type" value="Genomic_DNA"/>
</dbReference>
<evidence type="ECO:0000313" key="2">
    <source>
        <dbReference type="Proteomes" id="UP000616769"/>
    </source>
</evidence>
<evidence type="ECO:0000313" key="1">
    <source>
        <dbReference type="EMBL" id="KPM11279.1"/>
    </source>
</evidence>
<proteinExistence type="predicted"/>
<dbReference type="Proteomes" id="UP000616769">
    <property type="component" value="Unassembled WGS sequence"/>
</dbReference>
<name>A0A132AKC3_SARSC</name>
<dbReference type="AlphaFoldDB" id="A0A132AKC3"/>
<reference evidence="1 2" key="1">
    <citation type="journal article" date="2015" name="Parasit. Vectors">
        <title>Draft genome of the scabies mite.</title>
        <authorList>
            <person name="Rider S.D.Jr."/>
            <person name="Morgan M.S."/>
            <person name="Arlian L.G."/>
        </authorList>
    </citation>
    <scope>NUCLEOTIDE SEQUENCE [LARGE SCALE GENOMIC DNA]</scope>
    <source>
        <strain evidence="1">Arlian Lab</strain>
    </source>
</reference>
<gene>
    <name evidence="1" type="ORF">QR98_0098490</name>
</gene>
<accession>A0A132AKC3</accession>
<sequence length="426" mass="51320">MEMKDWRPFRIESVGEIFQKYFDAMQKYIYRIRFTSAEYQRKEMRLDFKRFRLSLWACIRTILQCLLSLAIRFNRNEEVNSSFEFLKEKLDLDIRKFNLIIFLCILFMESYWLFSFHHVINYRLRIVNVFDDCIKNSDRILFLKNRQHLIDGFVLVSFIIGTIAKITKIILLLLYCSVAAIIIYLTSILHNPIAIIVIVFFMFVSIQHFDGFSNIVYVIMIFFSFTLKFYHIRFKELIIRLRSIVSAIRMRNTFYYIESFAIRHLNEDYVKICDQIHRINVHTSQDFMFMELMFKYVMIFSTYQLQKYSISHFMVIVFVVLTLQFFLINHALYFMAAKLPISNQLYYQLSVNIDARIQFKTMRKFQKRNGPAICTKLKANTFMQLVNENRVGLSCDGMYLLTKMKLIEIFSLNVVLNILIYKHFIR</sequence>